<dbReference type="Pfam" id="PF00392">
    <property type="entry name" value="GntR"/>
    <property type="match status" value="1"/>
</dbReference>
<dbReference type="GO" id="GO:0030170">
    <property type="term" value="F:pyridoxal phosphate binding"/>
    <property type="evidence" value="ECO:0007669"/>
    <property type="project" value="InterPro"/>
</dbReference>
<dbReference type="InterPro" id="IPR036390">
    <property type="entry name" value="WH_DNA-bd_sf"/>
</dbReference>
<dbReference type="EMBL" id="JADKCH010000002">
    <property type="protein sequence ID" value="MBK8572007.1"/>
    <property type="molecule type" value="Genomic_DNA"/>
</dbReference>
<dbReference type="InterPro" id="IPR004839">
    <property type="entry name" value="Aminotransferase_I/II_large"/>
</dbReference>
<name>A0A936F0P9_9BACT</name>
<dbReference type="SUPFAM" id="SSF53383">
    <property type="entry name" value="PLP-dependent transferases"/>
    <property type="match status" value="1"/>
</dbReference>
<evidence type="ECO:0000259" key="6">
    <source>
        <dbReference type="PROSITE" id="PS50949"/>
    </source>
</evidence>
<dbReference type="CDD" id="cd07377">
    <property type="entry name" value="WHTH_GntR"/>
    <property type="match status" value="1"/>
</dbReference>
<dbReference type="Gene3D" id="1.10.10.10">
    <property type="entry name" value="Winged helix-like DNA-binding domain superfamily/Winged helix DNA-binding domain"/>
    <property type="match status" value="1"/>
</dbReference>
<evidence type="ECO:0000313" key="7">
    <source>
        <dbReference type="EMBL" id="MBK8572007.1"/>
    </source>
</evidence>
<sequence>MTIWVPDLSADSRPTYLAVADAIGAAVRLGQLRPGDQLPTHRALADLLGVNVSTITRSYREAARRLLVGGEVGRGTYVLGLASEAALFAFQNRPEGGVIDLSTNRPPVGLSEGDLSEGLAALGQGGRFLNYPSPGDTRLHREAAAAWMDRRGLRAEPDRVLVCAGAQHAVETALGLLGEHGDLACEALVYPGLKAVARHSQRRLHPMAMDQEGVLPAALEAACRAGLRVAVLSPTLNNPTTATLGLRRRETIVAIARKHDLLLVEEDVYGLLPEEAPPPLVALAPERVLYVTGLSKTVAPGLRLGYLLLPPMLQARAREAEHHTTWYVTALTMALGTAWLEDGTAWRRLGAQRKELAARHRLCAQGLRRLQWRGEPHCPHVWLPAPPGGPERFTRRALEAGVVVVPSEVFAATRAVQEPGLRISIGAAPDRATLVQGLARLEAVAETLGAEEG</sequence>
<comment type="caution">
    <text evidence="7">The sequence shown here is derived from an EMBL/GenBank/DDBJ whole genome shotgun (WGS) entry which is preliminary data.</text>
</comment>
<accession>A0A936F0P9</accession>
<evidence type="ECO:0000256" key="3">
    <source>
        <dbReference type="ARBA" id="ARBA00023015"/>
    </source>
</evidence>
<dbReference type="InterPro" id="IPR000524">
    <property type="entry name" value="Tscrpt_reg_HTH_GntR"/>
</dbReference>
<protein>
    <submittedName>
        <fullName evidence="7">PLP-dependent aminotransferase family protein</fullName>
    </submittedName>
</protein>
<evidence type="ECO:0000256" key="1">
    <source>
        <dbReference type="ARBA" id="ARBA00005384"/>
    </source>
</evidence>
<gene>
    <name evidence="7" type="ORF">IPN91_05035</name>
</gene>
<dbReference type="Gene3D" id="3.40.640.10">
    <property type="entry name" value="Type I PLP-dependent aspartate aminotransferase-like (Major domain)"/>
    <property type="match status" value="1"/>
</dbReference>
<dbReference type="CDD" id="cd00609">
    <property type="entry name" value="AAT_like"/>
    <property type="match status" value="1"/>
</dbReference>
<dbReference type="SUPFAM" id="SSF46785">
    <property type="entry name" value="Winged helix' DNA-binding domain"/>
    <property type="match status" value="1"/>
</dbReference>
<keyword evidence="2" id="KW-0663">Pyridoxal phosphate</keyword>
<dbReference type="AlphaFoldDB" id="A0A936F0P9"/>
<keyword evidence="7" id="KW-0808">Transferase</keyword>
<evidence type="ECO:0000313" key="8">
    <source>
        <dbReference type="Proteomes" id="UP000709959"/>
    </source>
</evidence>
<keyword evidence="3" id="KW-0805">Transcription regulation</keyword>
<evidence type="ECO:0000256" key="5">
    <source>
        <dbReference type="ARBA" id="ARBA00023163"/>
    </source>
</evidence>
<keyword evidence="5" id="KW-0804">Transcription</keyword>
<dbReference type="PANTHER" id="PTHR46577">
    <property type="entry name" value="HTH-TYPE TRANSCRIPTIONAL REGULATORY PROTEIN GABR"/>
    <property type="match status" value="1"/>
</dbReference>
<feature type="domain" description="HTH gntR-type" evidence="6">
    <location>
        <begin position="13"/>
        <end position="81"/>
    </location>
</feature>
<dbReference type="InterPro" id="IPR015421">
    <property type="entry name" value="PyrdxlP-dep_Trfase_major"/>
</dbReference>
<proteinExistence type="inferred from homology"/>
<dbReference type="GO" id="GO:0008483">
    <property type="term" value="F:transaminase activity"/>
    <property type="evidence" value="ECO:0007669"/>
    <property type="project" value="UniProtKB-KW"/>
</dbReference>
<reference evidence="7 8" key="1">
    <citation type="submission" date="2020-10" db="EMBL/GenBank/DDBJ databases">
        <title>Connecting structure to function with the recovery of over 1000 high-quality activated sludge metagenome-assembled genomes encoding full-length rRNA genes using long-read sequencing.</title>
        <authorList>
            <person name="Singleton C.M."/>
            <person name="Petriglieri F."/>
            <person name="Kristensen J.M."/>
            <person name="Kirkegaard R.H."/>
            <person name="Michaelsen T.Y."/>
            <person name="Andersen M.H."/>
            <person name="Karst S.M."/>
            <person name="Dueholm M.S."/>
            <person name="Nielsen P.H."/>
            <person name="Albertsen M."/>
        </authorList>
    </citation>
    <scope>NUCLEOTIDE SEQUENCE [LARGE SCALE GENOMIC DNA]</scope>
    <source>
        <strain evidence="7">OdNE_18-Q3-R46-58_MAXAC.008</strain>
    </source>
</reference>
<evidence type="ECO:0000256" key="4">
    <source>
        <dbReference type="ARBA" id="ARBA00023125"/>
    </source>
</evidence>
<dbReference type="GO" id="GO:0003677">
    <property type="term" value="F:DNA binding"/>
    <property type="evidence" value="ECO:0007669"/>
    <property type="project" value="UniProtKB-KW"/>
</dbReference>
<keyword evidence="4" id="KW-0238">DNA-binding</keyword>
<dbReference type="GO" id="GO:0003700">
    <property type="term" value="F:DNA-binding transcription factor activity"/>
    <property type="evidence" value="ECO:0007669"/>
    <property type="project" value="InterPro"/>
</dbReference>
<dbReference type="SMART" id="SM00345">
    <property type="entry name" value="HTH_GNTR"/>
    <property type="match status" value="1"/>
</dbReference>
<dbReference type="Pfam" id="PF00155">
    <property type="entry name" value="Aminotran_1_2"/>
    <property type="match status" value="1"/>
</dbReference>
<dbReference type="InterPro" id="IPR015424">
    <property type="entry name" value="PyrdxlP-dep_Trfase"/>
</dbReference>
<organism evidence="7 8">
    <name type="scientific">Candidatus Geothrix odensensis</name>
    <dbReference type="NCBI Taxonomy" id="2954440"/>
    <lineage>
        <taxon>Bacteria</taxon>
        <taxon>Pseudomonadati</taxon>
        <taxon>Acidobacteriota</taxon>
        <taxon>Holophagae</taxon>
        <taxon>Holophagales</taxon>
        <taxon>Holophagaceae</taxon>
        <taxon>Geothrix</taxon>
    </lineage>
</organism>
<dbReference type="PANTHER" id="PTHR46577:SF1">
    <property type="entry name" value="HTH-TYPE TRANSCRIPTIONAL REGULATORY PROTEIN GABR"/>
    <property type="match status" value="1"/>
</dbReference>
<keyword evidence="7" id="KW-0032">Aminotransferase</keyword>
<dbReference type="InterPro" id="IPR036388">
    <property type="entry name" value="WH-like_DNA-bd_sf"/>
</dbReference>
<dbReference type="InterPro" id="IPR051446">
    <property type="entry name" value="HTH_trans_reg/aminotransferase"/>
</dbReference>
<dbReference type="PROSITE" id="PS50949">
    <property type="entry name" value="HTH_GNTR"/>
    <property type="match status" value="1"/>
</dbReference>
<dbReference type="Proteomes" id="UP000709959">
    <property type="component" value="Unassembled WGS sequence"/>
</dbReference>
<evidence type="ECO:0000256" key="2">
    <source>
        <dbReference type="ARBA" id="ARBA00022898"/>
    </source>
</evidence>
<comment type="similarity">
    <text evidence="1">In the C-terminal section; belongs to the class-I pyridoxal-phosphate-dependent aminotransferase family.</text>
</comment>